<evidence type="ECO:0000313" key="2">
    <source>
        <dbReference type="EMBL" id="MCM2567209.1"/>
    </source>
</evidence>
<dbReference type="SMART" id="SM01234">
    <property type="entry name" value="Haemolytic"/>
    <property type="match status" value="1"/>
</dbReference>
<organism evidence="2 3">
    <name type="scientific">Janthinobacterium kumbetense</name>
    <dbReference type="NCBI Taxonomy" id="2950280"/>
    <lineage>
        <taxon>Bacteria</taxon>
        <taxon>Pseudomonadati</taxon>
        <taxon>Pseudomonadota</taxon>
        <taxon>Betaproteobacteria</taxon>
        <taxon>Burkholderiales</taxon>
        <taxon>Oxalobacteraceae</taxon>
        <taxon>Janthinobacterium</taxon>
    </lineage>
</organism>
<comment type="caution">
    <text evidence="2">The sequence shown here is derived from an EMBL/GenBank/DDBJ whole genome shotgun (WGS) entry which is preliminary data.</text>
</comment>
<gene>
    <name evidence="2" type="primary">yidD</name>
    <name evidence="2" type="ORF">NCG91_16495</name>
</gene>
<dbReference type="NCBIfam" id="TIGR00278">
    <property type="entry name" value="membrane protein insertion efficiency factor YidD"/>
    <property type="match status" value="1"/>
</dbReference>
<name>A0ABT0WTY8_9BURK</name>
<feature type="compositionally biased region" description="Basic and acidic residues" evidence="1">
    <location>
        <begin position="163"/>
        <end position="180"/>
    </location>
</feature>
<proteinExistence type="predicted"/>
<reference evidence="2 3" key="1">
    <citation type="submission" date="2022-06" db="EMBL/GenBank/DDBJ databases">
        <title>Janthinobacterium kumbetensis sp. nov., isolated from spring water in Turkey.</title>
        <authorList>
            <person name="Inan Bektas K."/>
            <person name="Belduz A.A."/>
            <person name="Canakci S."/>
            <person name="Nalcaoglu A."/>
            <person name="Ceylan E."/>
            <person name="Kati H."/>
        </authorList>
    </citation>
    <scope>NUCLEOTIDE SEQUENCE [LARGE SCALE GENOMIC DNA]</scope>
    <source>
        <strain evidence="2 3">GK</strain>
    </source>
</reference>
<evidence type="ECO:0000256" key="1">
    <source>
        <dbReference type="SAM" id="MobiDB-lite"/>
    </source>
</evidence>
<dbReference type="RefSeq" id="WP_251350445.1">
    <property type="nucleotide sequence ID" value="NZ_JAMQGR010000005.1"/>
</dbReference>
<feature type="region of interest" description="Disordered" evidence="1">
    <location>
        <begin position="161"/>
        <end position="180"/>
    </location>
</feature>
<protein>
    <submittedName>
        <fullName evidence="2">Membrane protein insertion efficiency factor YidD</fullName>
    </submittedName>
</protein>
<evidence type="ECO:0000313" key="3">
    <source>
        <dbReference type="Proteomes" id="UP001202243"/>
    </source>
</evidence>
<dbReference type="Pfam" id="PF01809">
    <property type="entry name" value="YidD"/>
    <property type="match status" value="1"/>
</dbReference>
<dbReference type="EMBL" id="JAMQGR010000005">
    <property type="protein sequence ID" value="MCM2567209.1"/>
    <property type="molecule type" value="Genomic_DNA"/>
</dbReference>
<accession>A0ABT0WTY8</accession>
<dbReference type="InterPro" id="IPR002696">
    <property type="entry name" value="Membr_insert_effic_factor_YidD"/>
</dbReference>
<sequence>MLAPLSHPINATGQGERIFSFDTCGTQLALWAIGAYQRYLSPYKGFSCAYRVLTGRDSCSAYGHRVIARHGLRPGLSLLRRRLHSCSAHHRLHQAQSQTQHARGRSARHRAQAGYCDLPVPDCGDCACDCADIANLADCTWPGRSKNPKWFRNDYAASAALKRQQEEHRKKLRQGRDAGN</sequence>
<keyword evidence="3" id="KW-1185">Reference proteome</keyword>
<dbReference type="Proteomes" id="UP001202243">
    <property type="component" value="Unassembled WGS sequence"/>
</dbReference>